<dbReference type="PANTHER" id="PTHR43668">
    <property type="entry name" value="ALLANTOINASE"/>
    <property type="match status" value="1"/>
</dbReference>
<dbReference type="InterPro" id="IPR006680">
    <property type="entry name" value="Amidohydro-rel"/>
</dbReference>
<keyword evidence="5" id="KW-1185">Reference proteome</keyword>
<dbReference type="OrthoDB" id="10258955at2759"/>
<keyword evidence="2" id="KW-1133">Transmembrane helix</keyword>
<evidence type="ECO:0000259" key="3">
    <source>
        <dbReference type="Pfam" id="PF01979"/>
    </source>
</evidence>
<protein>
    <recommendedName>
        <fullName evidence="3">Amidohydrolase-related domain-containing protein</fullName>
    </recommendedName>
</protein>
<dbReference type="Proteomes" id="UP000724874">
    <property type="component" value="Unassembled WGS sequence"/>
</dbReference>
<dbReference type="InterPro" id="IPR011059">
    <property type="entry name" value="Metal-dep_hydrolase_composite"/>
</dbReference>
<dbReference type="EMBL" id="JADNYJ010000093">
    <property type="protein sequence ID" value="KAF8886873.1"/>
    <property type="molecule type" value="Genomic_DNA"/>
</dbReference>
<dbReference type="GO" id="GO:0004038">
    <property type="term" value="F:allantoinase activity"/>
    <property type="evidence" value="ECO:0007669"/>
    <property type="project" value="TreeGrafter"/>
</dbReference>
<keyword evidence="2" id="KW-0472">Membrane</keyword>
<reference evidence="4" key="1">
    <citation type="submission" date="2020-11" db="EMBL/GenBank/DDBJ databases">
        <authorList>
            <consortium name="DOE Joint Genome Institute"/>
            <person name="Ahrendt S."/>
            <person name="Riley R."/>
            <person name="Andreopoulos W."/>
            <person name="LaButti K."/>
            <person name="Pangilinan J."/>
            <person name="Ruiz-duenas F.J."/>
            <person name="Barrasa J.M."/>
            <person name="Sanchez-Garcia M."/>
            <person name="Camarero S."/>
            <person name="Miyauchi S."/>
            <person name="Serrano A."/>
            <person name="Linde D."/>
            <person name="Babiker R."/>
            <person name="Drula E."/>
            <person name="Ayuso-Fernandez I."/>
            <person name="Pacheco R."/>
            <person name="Padilla G."/>
            <person name="Ferreira P."/>
            <person name="Barriuso J."/>
            <person name="Kellner H."/>
            <person name="Castanera R."/>
            <person name="Alfaro M."/>
            <person name="Ramirez L."/>
            <person name="Pisabarro A.G."/>
            <person name="Kuo A."/>
            <person name="Tritt A."/>
            <person name="Lipzen A."/>
            <person name="He G."/>
            <person name="Yan M."/>
            <person name="Ng V."/>
            <person name="Cullen D."/>
            <person name="Martin F."/>
            <person name="Rosso M.-N."/>
            <person name="Henrissat B."/>
            <person name="Hibbett D."/>
            <person name="Martinez A.T."/>
            <person name="Grigoriev I.V."/>
        </authorList>
    </citation>
    <scope>NUCLEOTIDE SEQUENCE</scope>
    <source>
        <strain evidence="4">AH 44721</strain>
    </source>
</reference>
<dbReference type="GO" id="GO:0005737">
    <property type="term" value="C:cytoplasm"/>
    <property type="evidence" value="ECO:0007669"/>
    <property type="project" value="TreeGrafter"/>
</dbReference>
<dbReference type="Gene3D" id="3.20.20.140">
    <property type="entry name" value="Metal-dependent hydrolases"/>
    <property type="match status" value="2"/>
</dbReference>
<feature type="region of interest" description="Disordered" evidence="1">
    <location>
        <begin position="1"/>
        <end position="22"/>
    </location>
</feature>
<dbReference type="InterPro" id="IPR032466">
    <property type="entry name" value="Metal_Hydrolase"/>
</dbReference>
<keyword evidence="2" id="KW-0812">Transmembrane</keyword>
<sequence>METSEKVSLSPPQPVRTRTTTSKTARRLLGLVLCACIVQSIYVFSHGPFHPNSRPIQAVRAHRAELVAKCHDIRTPAGPPSSFSTANRVREGSDRWVPGTPPTLIRNSKIWTGGRNGTEVVFGDVLLDKGLVVAVGYIPQSLLDQAKRSGEVNVLDAGGKWITPGLVDLHSHIGVNSVPHLRGAADGNSHKAPILPWLRSIDGLNTHDDSYEIATAGGVTTAQILPGSANNIGGQAFVIKLRPTAERSATSKVIEPPLTLTHSPNGTEYPRWRHMKYAFSSSENPDRVYSQTRMDGQWNFRNAYNEARKIRDKQDALCAKVESGDWAALEAQAEGRTAEFPEELQWESLVDVLRGRVKAVDLDGIVRLSNEFKFPVASFHHAGETYLVPDLLKKTYGGAPSIALFATNFRKKREAYRGSEFAPRVLAEHNIPVVMKSDHPVVNSRYLIYEAQLAHYYGLNPALALGSVTSVPASAAGLGHRIGTISEGYDADIVLWDSHPLTLGATPVQVYVDGVAQLESPFPLTKPAAFQDVPEVPNWDKEKEETIKWEGVPPLKGWGEGKVVGTKPESEGRVVIKNVKSLWRYDEAGEPFEDVFRDEGDVEDHVQEDGQEPEQKKAGLWRTVLVQNGVIVDSWDAASSSPLTAEVDADGVIDLRGGSIAPGLTTYGAPVGTGEDEEDDGIVRAVDGLAFAGRNPLLAYKAGVTTAITAPSGSGFLRGLGVAFSVGAPHALADGAIVQKETALHVALSFGFGASVSSQVAALRGKLFSGDVDDTDEEEIVGGAKRDLGVWERVREGTLPLVVSVESADIMSTLLALKSDYEESTNKTLKLTFSGATESHLLANEIAKAGVNVVLTQPRPFPNSWEQRRILPGPPLSKESSVTELLNSGVNVAVGVIDEASARNTRFDLAWIALESNGTISQAQALALATTNLQNALGLTSSSSSSASDDLVMYAGGGVLDFESKPVGVISASRKGVELF</sequence>
<gene>
    <name evidence="4" type="ORF">CPB84DRAFT_1787269</name>
</gene>
<dbReference type="PANTHER" id="PTHR43668:SF5">
    <property type="entry name" value="AMIDOHYDROLASE 3 DOMAIN-CONTAINING PROTEIN"/>
    <property type="match status" value="1"/>
</dbReference>
<evidence type="ECO:0000256" key="2">
    <source>
        <dbReference type="SAM" id="Phobius"/>
    </source>
</evidence>
<evidence type="ECO:0000313" key="5">
    <source>
        <dbReference type="Proteomes" id="UP000724874"/>
    </source>
</evidence>
<dbReference type="GO" id="GO:0006145">
    <property type="term" value="P:purine nucleobase catabolic process"/>
    <property type="evidence" value="ECO:0007669"/>
    <property type="project" value="TreeGrafter"/>
</dbReference>
<accession>A0A9P5TKS8</accession>
<dbReference type="SUPFAM" id="SSF51338">
    <property type="entry name" value="Composite domain of metallo-dependent hydrolases"/>
    <property type="match status" value="1"/>
</dbReference>
<organism evidence="4 5">
    <name type="scientific">Gymnopilus junonius</name>
    <name type="common">Spectacular rustgill mushroom</name>
    <name type="synonym">Gymnopilus spectabilis subsp. junonius</name>
    <dbReference type="NCBI Taxonomy" id="109634"/>
    <lineage>
        <taxon>Eukaryota</taxon>
        <taxon>Fungi</taxon>
        <taxon>Dikarya</taxon>
        <taxon>Basidiomycota</taxon>
        <taxon>Agaricomycotina</taxon>
        <taxon>Agaricomycetes</taxon>
        <taxon>Agaricomycetidae</taxon>
        <taxon>Agaricales</taxon>
        <taxon>Agaricineae</taxon>
        <taxon>Hymenogastraceae</taxon>
        <taxon>Gymnopilus</taxon>
    </lineage>
</organism>
<proteinExistence type="predicted"/>
<dbReference type="SUPFAM" id="SSF51556">
    <property type="entry name" value="Metallo-dependent hydrolases"/>
    <property type="match status" value="1"/>
</dbReference>
<evidence type="ECO:0000256" key="1">
    <source>
        <dbReference type="SAM" id="MobiDB-lite"/>
    </source>
</evidence>
<feature type="region of interest" description="Disordered" evidence="1">
    <location>
        <begin position="77"/>
        <end position="98"/>
    </location>
</feature>
<name>A0A9P5TKS8_GYMJU</name>
<dbReference type="Pfam" id="PF01979">
    <property type="entry name" value="Amidohydro_1"/>
    <property type="match status" value="1"/>
</dbReference>
<feature type="domain" description="Amidohydrolase-related" evidence="3">
    <location>
        <begin position="422"/>
        <end position="510"/>
    </location>
</feature>
<evidence type="ECO:0000313" key="4">
    <source>
        <dbReference type="EMBL" id="KAF8886873.1"/>
    </source>
</evidence>
<dbReference type="AlphaFoldDB" id="A0A9P5TKS8"/>
<feature type="transmembrane region" description="Helical" evidence="2">
    <location>
        <begin position="28"/>
        <end position="45"/>
    </location>
</feature>
<comment type="caution">
    <text evidence="4">The sequence shown here is derived from an EMBL/GenBank/DDBJ whole genome shotgun (WGS) entry which is preliminary data.</text>
</comment>
<dbReference type="InterPro" id="IPR050138">
    <property type="entry name" value="DHOase/Allantoinase_Hydrolase"/>
</dbReference>